<dbReference type="Pfam" id="PF17919">
    <property type="entry name" value="RT_RNaseH_2"/>
    <property type="match status" value="1"/>
</dbReference>
<keyword evidence="4" id="KW-1185">Reference proteome</keyword>
<evidence type="ECO:0000313" key="3">
    <source>
        <dbReference type="EMBL" id="KYN27904.1"/>
    </source>
</evidence>
<evidence type="ECO:0000256" key="1">
    <source>
        <dbReference type="ARBA" id="ARBA00023268"/>
    </source>
</evidence>
<dbReference type="InterPro" id="IPR041577">
    <property type="entry name" value="RT_RNaseH_2"/>
</dbReference>
<dbReference type="InterPro" id="IPR050951">
    <property type="entry name" value="Retrovirus_Pol_polyprotein"/>
</dbReference>
<evidence type="ECO:0000259" key="2">
    <source>
        <dbReference type="Pfam" id="PF17919"/>
    </source>
</evidence>
<name>A0A151JN30_9HYME</name>
<organism evidence="3 4">
    <name type="scientific">Trachymyrmex cornetzi</name>
    <dbReference type="NCBI Taxonomy" id="471704"/>
    <lineage>
        <taxon>Eukaryota</taxon>
        <taxon>Metazoa</taxon>
        <taxon>Ecdysozoa</taxon>
        <taxon>Arthropoda</taxon>
        <taxon>Hexapoda</taxon>
        <taxon>Insecta</taxon>
        <taxon>Pterygota</taxon>
        <taxon>Neoptera</taxon>
        <taxon>Endopterygota</taxon>
        <taxon>Hymenoptera</taxon>
        <taxon>Apocrita</taxon>
        <taxon>Aculeata</taxon>
        <taxon>Formicoidea</taxon>
        <taxon>Formicidae</taxon>
        <taxon>Myrmicinae</taxon>
        <taxon>Trachymyrmex</taxon>
    </lineage>
</organism>
<evidence type="ECO:0000313" key="4">
    <source>
        <dbReference type="Proteomes" id="UP000078492"/>
    </source>
</evidence>
<dbReference type="SUPFAM" id="SSF56672">
    <property type="entry name" value="DNA/RNA polymerases"/>
    <property type="match status" value="1"/>
</dbReference>
<dbReference type="InterPro" id="IPR043502">
    <property type="entry name" value="DNA/RNA_pol_sf"/>
</dbReference>
<dbReference type="GO" id="GO:0071897">
    <property type="term" value="P:DNA biosynthetic process"/>
    <property type="evidence" value="ECO:0007669"/>
    <property type="project" value="UniProtKB-ARBA"/>
</dbReference>
<dbReference type="STRING" id="471704.A0A151JN30"/>
<feature type="domain" description="Reverse transcriptase/retrotransposon-derived protein RNase H-like" evidence="2">
    <location>
        <begin position="5"/>
        <end position="62"/>
    </location>
</feature>
<sequence length="140" mass="15671">MPIAWTPLAERAVEASRESLAQAALLAHPKSDAEVALFADASDHSIRASLQQKKARKLIIYTDHKPLTFAFRQKPEKSTPRQFRHLDFVGQFTTDIRHVSGGENVVADALSRVEELQSPMDYVALAAAQQNDEEVKKYIQ</sequence>
<dbReference type="EMBL" id="KQ978865">
    <property type="protein sequence ID" value="KYN27904.1"/>
    <property type="molecule type" value="Genomic_DNA"/>
</dbReference>
<dbReference type="GO" id="GO:0003824">
    <property type="term" value="F:catalytic activity"/>
    <property type="evidence" value="ECO:0007669"/>
    <property type="project" value="UniProtKB-KW"/>
</dbReference>
<accession>A0A151JN30</accession>
<dbReference type="Proteomes" id="UP000078492">
    <property type="component" value="Unassembled WGS sequence"/>
</dbReference>
<keyword evidence="1" id="KW-0511">Multifunctional enzyme</keyword>
<gene>
    <name evidence="3" type="ORF">ALC57_02690</name>
</gene>
<dbReference type="PANTHER" id="PTHR37984">
    <property type="entry name" value="PROTEIN CBG26694"/>
    <property type="match status" value="1"/>
</dbReference>
<reference evidence="3 4" key="1">
    <citation type="submission" date="2015-09" db="EMBL/GenBank/DDBJ databases">
        <title>Trachymyrmex cornetzi WGS genome.</title>
        <authorList>
            <person name="Nygaard S."/>
            <person name="Hu H."/>
            <person name="Boomsma J."/>
            <person name="Zhang G."/>
        </authorList>
    </citation>
    <scope>NUCLEOTIDE SEQUENCE [LARGE SCALE GENOMIC DNA]</scope>
    <source>
        <strain evidence="3">Tcor2-1</strain>
        <tissue evidence="3">Whole body</tissue>
    </source>
</reference>
<proteinExistence type="predicted"/>
<protein>
    <recommendedName>
        <fullName evidence="2">Reverse transcriptase/retrotransposon-derived protein RNase H-like domain-containing protein</fullName>
    </recommendedName>
</protein>
<dbReference type="AlphaFoldDB" id="A0A151JN30"/>
<dbReference type="PANTHER" id="PTHR37984:SF5">
    <property type="entry name" value="PROTEIN NYNRIN-LIKE"/>
    <property type="match status" value="1"/>
</dbReference>